<evidence type="ECO:0000313" key="2">
    <source>
        <dbReference type="Proteomes" id="UP000798662"/>
    </source>
</evidence>
<name>A0ACC3CGK5_PYRYE</name>
<keyword evidence="2" id="KW-1185">Reference proteome</keyword>
<protein>
    <submittedName>
        <fullName evidence="1">Uncharacterized protein</fullName>
    </submittedName>
</protein>
<proteinExistence type="predicted"/>
<dbReference type="EMBL" id="CM020620">
    <property type="protein sequence ID" value="KAK1868993.1"/>
    <property type="molecule type" value="Genomic_DNA"/>
</dbReference>
<reference evidence="1" key="1">
    <citation type="submission" date="2019-11" db="EMBL/GenBank/DDBJ databases">
        <title>Nori genome reveals adaptations in red seaweeds to the harsh intertidal environment.</title>
        <authorList>
            <person name="Wang D."/>
            <person name="Mao Y."/>
        </authorList>
    </citation>
    <scope>NUCLEOTIDE SEQUENCE</scope>
    <source>
        <tissue evidence="1">Gametophyte</tissue>
    </source>
</reference>
<accession>A0ACC3CGK5</accession>
<dbReference type="Proteomes" id="UP000798662">
    <property type="component" value="Chromosome 3"/>
</dbReference>
<organism evidence="1 2">
    <name type="scientific">Pyropia yezoensis</name>
    <name type="common">Susabi-nori</name>
    <name type="synonym">Porphyra yezoensis</name>
    <dbReference type="NCBI Taxonomy" id="2788"/>
    <lineage>
        <taxon>Eukaryota</taxon>
        <taxon>Rhodophyta</taxon>
        <taxon>Bangiophyceae</taxon>
        <taxon>Bangiales</taxon>
        <taxon>Bangiaceae</taxon>
        <taxon>Pyropia</taxon>
    </lineage>
</organism>
<evidence type="ECO:0000313" key="1">
    <source>
        <dbReference type="EMBL" id="KAK1868993.1"/>
    </source>
</evidence>
<comment type="caution">
    <text evidence="1">The sequence shown here is derived from an EMBL/GenBank/DDBJ whole genome shotgun (WGS) entry which is preliminary data.</text>
</comment>
<gene>
    <name evidence="1" type="ORF">I4F81_011475</name>
</gene>
<sequence>MAPGGAAVGVARGLQLALAAAAVFASAGASATAAYESSLFLDGNGVTLAAGSLGQASVELGVPMTAATRTDVASVSKQFTAFLLYWLEHRGALSLDDDVRTHVPELPRYPDHTVTLRHMVHHVSGLLDCLIPIGLSRGGIDDSVPRPALLATIARQTRLRFQPGTAFEYSNTNYVLAGLVAERVSGKPLARLLREVIFDPLGMDDSGLYDSPARVYPGLAESYAQNISASVPGGPLDVLRLRASRRITGIGTSGVVTTAADLLRWADNFRNNTLGGGRGLVAAMETAFVLRAANGSALPVNYTSGGGYGGGLFILDAPINDTTIVRVIHHGGVISGYRSMLLRVPDAGLVVTLQATSSAFINTFQLAARIVALAAPDVFEGGSGVEAPEPTAVEATPDASDETVATPAPAESVNVSRKALAAAAGVWTMDGVEGPAASFEVQVHCEEDKKGENEDGNDRDGDDGKRERAAGCQLFIDLGSFSRSLMVPVSPSRFVGALAGIPNALSLEVLPAAIRSVPATALLSATFPDPSGTGTVGPVTATAIRYSSLQVGTAALEAAAGTYTSDDLGATYTFKPRGGGLGLELDGVEGRLGSTLIPCCVDAEGTWGGTYASARPALVSEVILGGKGSWMTATFQQDTARMNFEDGADGRGDLEDVLFRRVGTCPA</sequence>